<dbReference type="Proteomes" id="UP000193570">
    <property type="component" value="Unassembled WGS sequence"/>
</dbReference>
<dbReference type="SMART" id="SM00382">
    <property type="entry name" value="AAA"/>
    <property type="match status" value="1"/>
</dbReference>
<dbReference type="SUPFAM" id="SSF52540">
    <property type="entry name" value="P-loop containing nucleoside triphosphate hydrolases"/>
    <property type="match status" value="1"/>
</dbReference>
<dbReference type="GO" id="GO:0006515">
    <property type="term" value="P:protein quality control for misfolded or incompletely synthesized proteins"/>
    <property type="evidence" value="ECO:0007669"/>
    <property type="project" value="TreeGrafter"/>
</dbReference>
<dbReference type="InterPro" id="IPR027417">
    <property type="entry name" value="P-loop_NTPase"/>
</dbReference>
<organism evidence="2 3">
    <name type="scientific">Roseivivax jejudonensis</name>
    <dbReference type="NCBI Taxonomy" id="1529041"/>
    <lineage>
        <taxon>Bacteria</taxon>
        <taxon>Pseudomonadati</taxon>
        <taxon>Pseudomonadota</taxon>
        <taxon>Alphaproteobacteria</taxon>
        <taxon>Rhodobacterales</taxon>
        <taxon>Roseobacteraceae</taxon>
        <taxon>Roseivivax</taxon>
    </lineage>
</organism>
<dbReference type="RefSeq" id="WP_085793726.1">
    <property type="nucleotide sequence ID" value="NZ_FWFK01000011.1"/>
</dbReference>
<dbReference type="EC" id="3.4.21.53" evidence="2"/>
<dbReference type="AlphaFoldDB" id="A0A1X7AD61"/>
<dbReference type="Pfam" id="PF00004">
    <property type="entry name" value="AAA"/>
    <property type="match status" value="1"/>
</dbReference>
<dbReference type="InterPro" id="IPR027065">
    <property type="entry name" value="Lon_Prtase"/>
</dbReference>
<feature type="domain" description="AAA+ ATPase" evidence="1">
    <location>
        <begin position="152"/>
        <end position="304"/>
    </location>
</feature>
<proteinExistence type="predicted"/>
<dbReference type="GO" id="GO:0004176">
    <property type="term" value="F:ATP-dependent peptidase activity"/>
    <property type="evidence" value="ECO:0007669"/>
    <property type="project" value="InterPro"/>
</dbReference>
<keyword evidence="3" id="KW-1185">Reference proteome</keyword>
<dbReference type="GO" id="GO:0004252">
    <property type="term" value="F:serine-type endopeptidase activity"/>
    <property type="evidence" value="ECO:0007669"/>
    <property type="project" value="UniProtKB-EC"/>
</dbReference>
<evidence type="ECO:0000313" key="3">
    <source>
        <dbReference type="Proteomes" id="UP000193570"/>
    </source>
</evidence>
<evidence type="ECO:0000259" key="1">
    <source>
        <dbReference type="SMART" id="SM00382"/>
    </source>
</evidence>
<accession>A0A1X7AD61</accession>
<keyword evidence="2" id="KW-0645">Protease</keyword>
<dbReference type="InterPro" id="IPR003959">
    <property type="entry name" value="ATPase_AAA_core"/>
</dbReference>
<dbReference type="InterPro" id="IPR003593">
    <property type="entry name" value="AAA+_ATPase"/>
</dbReference>
<keyword evidence="2" id="KW-0378">Hydrolase</keyword>
<sequence length="365" mass="41233">MPKTTKIPFSNVRFYENIPRLDDVEQRLQRFLKDLRISRQEAEFSAGRISEDDKLAPHAIVSRREKIRIANRAMAYLERLHASTGMDHLKDQDRARLEGLRHGLTVSGISNEHEADVVASSLHEEMPWMAPATECVWHAMRRSVRCDEPGFRFPALLLVGPPGIGKSFWARRLAEYLERPTSMVEATSEPASFSIVGSQRGWANGEPGKVVTTILREKNASPIVVVDEVEKAGDVYSSKGIRFSITDALLPLLELSTASTWHCPYFRIQFDMSWVGWVLTANSIEGLPEPLLSRCPPLQLSDISREDLQDFARREAERRKLPDLAISAIEESLASLPPRARLPSLRTVMRMIERAETIACMPTIH</sequence>
<protein>
    <submittedName>
        <fullName evidence="2">Lon protease</fullName>
        <ecNumber evidence="2">3.4.21.53</ecNumber>
    </submittedName>
</protein>
<dbReference type="EMBL" id="FWFK01000011">
    <property type="protein sequence ID" value="SLN74656.1"/>
    <property type="molecule type" value="Genomic_DNA"/>
</dbReference>
<dbReference type="Gene3D" id="3.40.50.300">
    <property type="entry name" value="P-loop containing nucleotide triphosphate hydrolases"/>
    <property type="match status" value="1"/>
</dbReference>
<name>A0A1X7AD61_9RHOB</name>
<evidence type="ECO:0000313" key="2">
    <source>
        <dbReference type="EMBL" id="SLN74656.1"/>
    </source>
</evidence>
<reference evidence="2 3" key="1">
    <citation type="submission" date="2017-03" db="EMBL/GenBank/DDBJ databases">
        <authorList>
            <person name="Afonso C.L."/>
            <person name="Miller P.J."/>
            <person name="Scott M.A."/>
            <person name="Spackman E."/>
            <person name="Goraichik I."/>
            <person name="Dimitrov K.M."/>
            <person name="Suarez D.L."/>
            <person name="Swayne D.E."/>
        </authorList>
    </citation>
    <scope>NUCLEOTIDE SEQUENCE [LARGE SCALE GENOMIC DNA]</scope>
    <source>
        <strain evidence="2 3">CECT 8625</strain>
    </source>
</reference>
<dbReference type="OrthoDB" id="5297432at2"/>
<gene>
    <name evidence="2" type="primary">lon_2</name>
    <name evidence="2" type="ORF">ROJ8625_04075</name>
</gene>
<dbReference type="GO" id="GO:0016887">
    <property type="term" value="F:ATP hydrolysis activity"/>
    <property type="evidence" value="ECO:0007669"/>
    <property type="project" value="InterPro"/>
</dbReference>
<dbReference type="GO" id="GO:0005524">
    <property type="term" value="F:ATP binding"/>
    <property type="evidence" value="ECO:0007669"/>
    <property type="project" value="InterPro"/>
</dbReference>
<dbReference type="PANTHER" id="PTHR43718">
    <property type="entry name" value="LON PROTEASE"/>
    <property type="match status" value="1"/>
</dbReference>
<dbReference type="PANTHER" id="PTHR43718:SF2">
    <property type="entry name" value="LON PROTEASE HOMOLOG, MITOCHONDRIAL"/>
    <property type="match status" value="1"/>
</dbReference>